<reference evidence="4 5" key="1">
    <citation type="submission" date="2020-10" db="EMBL/GenBank/DDBJ databases">
        <title>Bacillus sp. HD4P25, an endophyte from a halophyte.</title>
        <authorList>
            <person name="Sun J.-Q."/>
        </authorList>
    </citation>
    <scope>NUCLEOTIDE SEQUENCE [LARGE SCALE GENOMIC DNA]</scope>
    <source>
        <strain evidence="4 5">YIM 93174</strain>
    </source>
</reference>
<dbReference type="Gene3D" id="2.60.40.790">
    <property type="match status" value="1"/>
</dbReference>
<dbReference type="EMBL" id="JADCLJ010000008">
    <property type="protein sequence ID" value="MBE4907365.1"/>
    <property type="molecule type" value="Genomic_DNA"/>
</dbReference>
<dbReference type="Pfam" id="PF00011">
    <property type="entry name" value="HSP20"/>
    <property type="match status" value="1"/>
</dbReference>
<proteinExistence type="inferred from homology"/>
<dbReference type="InterPro" id="IPR002068">
    <property type="entry name" value="A-crystallin/Hsp20_dom"/>
</dbReference>
<comment type="caution">
    <text evidence="4">The sequence shown here is derived from an EMBL/GenBank/DDBJ whole genome shotgun (WGS) entry which is preliminary data.</text>
</comment>
<gene>
    <name evidence="4" type="ORF">IMZ08_04725</name>
</gene>
<name>A0ABR9QFV0_9BACI</name>
<sequence length="145" mass="16992">MNINQFKGMNDWMKQMDQFFGKDFLGGFEPMLRASQTQVNLYKTENELLVVISLPGLENVDEVDVYANHQKLEIKGRINLKFKGFELIEENIFQGHFERTVDLPYPVRDDRVDASYHNGLLIIHLHRLIQSEASRKKIAVRKIEE</sequence>
<dbReference type="Proteomes" id="UP001516662">
    <property type="component" value="Unassembled WGS sequence"/>
</dbReference>
<dbReference type="SUPFAM" id="SSF49764">
    <property type="entry name" value="HSP20-like chaperones"/>
    <property type="match status" value="1"/>
</dbReference>
<accession>A0ABR9QFV0</accession>
<evidence type="ECO:0000313" key="5">
    <source>
        <dbReference type="Proteomes" id="UP001516662"/>
    </source>
</evidence>
<organism evidence="4 5">
    <name type="scientific">Litchfieldia luteola</name>
    <dbReference type="NCBI Taxonomy" id="682179"/>
    <lineage>
        <taxon>Bacteria</taxon>
        <taxon>Bacillati</taxon>
        <taxon>Bacillota</taxon>
        <taxon>Bacilli</taxon>
        <taxon>Bacillales</taxon>
        <taxon>Bacillaceae</taxon>
        <taxon>Litchfieldia</taxon>
    </lineage>
</organism>
<evidence type="ECO:0000256" key="1">
    <source>
        <dbReference type="PROSITE-ProRule" id="PRU00285"/>
    </source>
</evidence>
<feature type="domain" description="SHSP" evidence="3">
    <location>
        <begin position="30"/>
        <end position="145"/>
    </location>
</feature>
<dbReference type="RefSeq" id="WP_193534849.1">
    <property type="nucleotide sequence ID" value="NZ_JADCLJ010000008.1"/>
</dbReference>
<dbReference type="CDD" id="cd06464">
    <property type="entry name" value="ACD_sHsps-like"/>
    <property type="match status" value="1"/>
</dbReference>
<keyword evidence="5" id="KW-1185">Reference proteome</keyword>
<protein>
    <submittedName>
        <fullName evidence="4">Hsp20/alpha crystallin family protein</fullName>
    </submittedName>
</protein>
<evidence type="ECO:0000259" key="3">
    <source>
        <dbReference type="PROSITE" id="PS01031"/>
    </source>
</evidence>
<dbReference type="PROSITE" id="PS01031">
    <property type="entry name" value="SHSP"/>
    <property type="match status" value="1"/>
</dbReference>
<dbReference type="InterPro" id="IPR008978">
    <property type="entry name" value="HSP20-like_chaperone"/>
</dbReference>
<evidence type="ECO:0000313" key="4">
    <source>
        <dbReference type="EMBL" id="MBE4907365.1"/>
    </source>
</evidence>
<comment type="similarity">
    <text evidence="1 2">Belongs to the small heat shock protein (HSP20) family.</text>
</comment>
<evidence type="ECO:0000256" key="2">
    <source>
        <dbReference type="RuleBase" id="RU003616"/>
    </source>
</evidence>